<comment type="caution">
    <text evidence="8">The sequence shown here is derived from an EMBL/GenBank/DDBJ whole genome shotgun (WGS) entry which is preliminary data.</text>
</comment>
<keyword evidence="4" id="KW-0853">WD repeat</keyword>
<feature type="region of interest" description="Disordered" evidence="6">
    <location>
        <begin position="1"/>
        <end position="32"/>
    </location>
</feature>
<dbReference type="InterPro" id="IPR001841">
    <property type="entry name" value="Znf_RING"/>
</dbReference>
<evidence type="ECO:0000256" key="4">
    <source>
        <dbReference type="PROSITE-ProRule" id="PRU00221"/>
    </source>
</evidence>
<feature type="compositionally biased region" description="Low complexity" evidence="6">
    <location>
        <begin position="347"/>
        <end position="358"/>
    </location>
</feature>
<evidence type="ECO:0000256" key="2">
    <source>
        <dbReference type="ARBA" id="ARBA00022927"/>
    </source>
</evidence>
<dbReference type="InterPro" id="IPR057780">
    <property type="entry name" value="Beta-prop_Vps41"/>
</dbReference>
<keyword evidence="3" id="KW-0862">Zinc</keyword>
<dbReference type="InterPro" id="IPR013083">
    <property type="entry name" value="Znf_RING/FYVE/PHD"/>
</dbReference>
<dbReference type="InterPro" id="IPR036322">
    <property type="entry name" value="WD40_repeat_dom_sf"/>
</dbReference>
<evidence type="ECO:0000313" key="9">
    <source>
        <dbReference type="Proteomes" id="UP001259832"/>
    </source>
</evidence>
<protein>
    <submittedName>
        <fullName evidence="8">Vacuolar protein sorting-associated protein 41</fullName>
    </submittedName>
</protein>
<dbReference type="InterPro" id="IPR011990">
    <property type="entry name" value="TPR-like_helical_dom_sf"/>
</dbReference>
<dbReference type="PANTHER" id="PTHR12616">
    <property type="entry name" value="VACUOLAR PROTEIN SORTING VPS41"/>
    <property type="match status" value="1"/>
</dbReference>
<dbReference type="PROSITE" id="PS50089">
    <property type="entry name" value="ZF_RING_2"/>
    <property type="match status" value="1"/>
</dbReference>
<dbReference type="SUPFAM" id="SSF50978">
    <property type="entry name" value="WD40 repeat-like"/>
    <property type="match status" value="1"/>
</dbReference>
<dbReference type="Gene3D" id="3.30.40.10">
    <property type="entry name" value="Zinc/RING finger domain, C3HC4 (zinc finger)"/>
    <property type="match status" value="1"/>
</dbReference>
<dbReference type="PANTHER" id="PTHR12616:SF1">
    <property type="entry name" value="VACUOLAR PROTEIN SORTING-ASSOCIATED PROTEIN 41 HOMOLOG"/>
    <property type="match status" value="1"/>
</dbReference>
<keyword evidence="1" id="KW-0813">Transport</keyword>
<keyword evidence="2" id="KW-0653">Protein transport</keyword>
<organism evidence="8 9">
    <name type="scientific">Phytophthora citrophthora</name>
    <dbReference type="NCBI Taxonomy" id="4793"/>
    <lineage>
        <taxon>Eukaryota</taxon>
        <taxon>Sar</taxon>
        <taxon>Stramenopiles</taxon>
        <taxon>Oomycota</taxon>
        <taxon>Peronosporomycetes</taxon>
        <taxon>Peronosporales</taxon>
        <taxon>Peronosporaceae</taxon>
        <taxon>Phytophthora</taxon>
    </lineage>
</organism>
<keyword evidence="3" id="KW-0863">Zinc-finger</keyword>
<evidence type="ECO:0000256" key="1">
    <source>
        <dbReference type="ARBA" id="ARBA00022448"/>
    </source>
</evidence>
<dbReference type="SUPFAM" id="SSF57850">
    <property type="entry name" value="RING/U-box"/>
    <property type="match status" value="1"/>
</dbReference>
<dbReference type="Gene3D" id="1.25.40.10">
    <property type="entry name" value="Tetratricopeptide repeat domain"/>
    <property type="match status" value="1"/>
</dbReference>
<dbReference type="Pfam" id="PF23411">
    <property type="entry name" value="Beta-prop_Vps41"/>
    <property type="match status" value="2"/>
</dbReference>
<dbReference type="InterPro" id="IPR045111">
    <property type="entry name" value="Vps41/Vps8"/>
</dbReference>
<dbReference type="GO" id="GO:0030897">
    <property type="term" value="C:HOPS complex"/>
    <property type="evidence" value="ECO:0007669"/>
    <property type="project" value="TreeGrafter"/>
</dbReference>
<dbReference type="InterPro" id="IPR000547">
    <property type="entry name" value="Clathrin_H-chain/VPS_repeat"/>
</dbReference>
<dbReference type="Proteomes" id="UP001259832">
    <property type="component" value="Unassembled WGS sequence"/>
</dbReference>
<dbReference type="PROSITE" id="PS50082">
    <property type="entry name" value="WD_REPEATS_2"/>
    <property type="match status" value="1"/>
</dbReference>
<dbReference type="EMBL" id="JASMQC010000007">
    <property type="protein sequence ID" value="KAK1943693.1"/>
    <property type="molecule type" value="Genomic_DNA"/>
</dbReference>
<evidence type="ECO:0000256" key="5">
    <source>
        <dbReference type="PROSITE-ProRule" id="PRU01006"/>
    </source>
</evidence>
<feature type="region of interest" description="Disordered" evidence="6">
    <location>
        <begin position="347"/>
        <end position="368"/>
    </location>
</feature>
<dbReference type="GO" id="GO:0008270">
    <property type="term" value="F:zinc ion binding"/>
    <property type="evidence" value="ECO:0007669"/>
    <property type="project" value="UniProtKB-KW"/>
</dbReference>
<dbReference type="GO" id="GO:0006623">
    <property type="term" value="P:protein targeting to vacuole"/>
    <property type="evidence" value="ECO:0007669"/>
    <property type="project" value="InterPro"/>
</dbReference>
<name>A0AAD9GSY4_9STRA</name>
<dbReference type="InterPro" id="IPR015943">
    <property type="entry name" value="WD40/YVTN_repeat-like_dom_sf"/>
</dbReference>
<reference evidence="8" key="1">
    <citation type="submission" date="2023-08" db="EMBL/GenBank/DDBJ databases">
        <title>Reference Genome Resource for the Citrus Pathogen Phytophthora citrophthora.</title>
        <authorList>
            <person name="Moller H."/>
            <person name="Coetzee B."/>
            <person name="Rose L.J."/>
            <person name="Van Niekerk J.M."/>
        </authorList>
    </citation>
    <scope>NUCLEOTIDE SEQUENCE</scope>
    <source>
        <strain evidence="8">STE-U-9442</strain>
    </source>
</reference>
<feature type="repeat" description="CHCR" evidence="5">
    <location>
        <begin position="709"/>
        <end position="873"/>
    </location>
</feature>
<feature type="domain" description="RING-type" evidence="7">
    <location>
        <begin position="939"/>
        <end position="1000"/>
    </location>
</feature>
<dbReference type="GO" id="GO:0034058">
    <property type="term" value="P:endosomal vesicle fusion"/>
    <property type="evidence" value="ECO:0007669"/>
    <property type="project" value="TreeGrafter"/>
</dbReference>
<evidence type="ECO:0000259" key="7">
    <source>
        <dbReference type="PROSITE" id="PS50089"/>
    </source>
</evidence>
<feature type="repeat" description="WD" evidence="4">
    <location>
        <begin position="87"/>
        <end position="120"/>
    </location>
</feature>
<proteinExistence type="predicted"/>
<dbReference type="InterPro" id="IPR001680">
    <property type="entry name" value="WD40_rpt"/>
</dbReference>
<evidence type="ECO:0000256" key="3">
    <source>
        <dbReference type="PROSITE-ProRule" id="PRU00175"/>
    </source>
</evidence>
<dbReference type="Gene3D" id="2.130.10.10">
    <property type="entry name" value="YVTN repeat-like/Quinoprotein amine dehydrogenase"/>
    <property type="match status" value="1"/>
</dbReference>
<dbReference type="FunFam" id="1.25.40.10:FF:001483">
    <property type="entry name" value="Uncharacterized protein"/>
    <property type="match status" value="1"/>
</dbReference>
<dbReference type="AlphaFoldDB" id="A0AAD9GSY4"/>
<dbReference type="Pfam" id="PF23556">
    <property type="entry name" value="TPR_Vps41"/>
    <property type="match status" value="1"/>
</dbReference>
<dbReference type="SMART" id="SM00299">
    <property type="entry name" value="CLH"/>
    <property type="match status" value="1"/>
</dbReference>
<dbReference type="GO" id="GO:0005770">
    <property type="term" value="C:late endosome"/>
    <property type="evidence" value="ECO:0007669"/>
    <property type="project" value="TreeGrafter"/>
</dbReference>
<dbReference type="GO" id="GO:0009267">
    <property type="term" value="P:cellular response to starvation"/>
    <property type="evidence" value="ECO:0007669"/>
    <property type="project" value="TreeGrafter"/>
</dbReference>
<dbReference type="PROSITE" id="PS50236">
    <property type="entry name" value="CHCR"/>
    <property type="match status" value="1"/>
</dbReference>
<dbReference type="SMART" id="SM00184">
    <property type="entry name" value="RING"/>
    <property type="match status" value="1"/>
</dbReference>
<keyword evidence="9" id="KW-1185">Reference proteome</keyword>
<dbReference type="SMART" id="SM00320">
    <property type="entry name" value="WD40"/>
    <property type="match status" value="1"/>
</dbReference>
<dbReference type="GO" id="GO:0016236">
    <property type="term" value="P:macroautophagy"/>
    <property type="evidence" value="ECO:0007669"/>
    <property type="project" value="TreeGrafter"/>
</dbReference>
<accession>A0AAD9GSY4</accession>
<keyword evidence="3" id="KW-0479">Metal-binding</keyword>
<feature type="region of interest" description="Disordered" evidence="6">
    <location>
        <begin position="580"/>
        <end position="600"/>
    </location>
</feature>
<evidence type="ECO:0000256" key="6">
    <source>
        <dbReference type="SAM" id="MobiDB-lite"/>
    </source>
</evidence>
<gene>
    <name evidence="8" type="ORF">P3T76_005089</name>
</gene>
<evidence type="ECO:0000313" key="8">
    <source>
        <dbReference type="EMBL" id="KAK1943693.1"/>
    </source>
</evidence>
<sequence length="1276" mass="142100">MPLNIKNSDLAATMPSAASESDDTETKEEVTPQEPLLKYERVGGHFHAIFKDDSLSCIALHVNFVCAGTYGGNVLLLELDGRFIRRLHQHYKKVNQVCIDETGQFIASCSDDGTVAVYTLFPATAGPSGVSDISGNKHANNQNKEVVRQTAVSSTGGEVNIYNYFGAVYAVQLEDRYAMKREKSFACGGVGGQLIINKKGWIIDKESTVHEGEGPVQLIRWKDGLVAWANDWGVKVYDSENDQRVTYIERPPNCPPMELCRCHLEWQGNYILLVAWAHTLRVVTFKKGHSVQPASPTSAAALNAVEHQSGAITAEVVALLTFDFFVAGISPWGGGSVVSVLAFRPPGSGSGPPMSSGSTKVEGEGESGEMPFPEVHVVRLDGKQVSADLLNLKGYQRLRASDYMMPTLRYARAQQSDLKSTDPSSIYDAGYGQLAYVCTPKDVVICRLRDADDRVQWALARKQYARALDVALHDPRALRRVVLTDIMETYLGDLLRQKKFQKAAEEIHRLFIGGGEEYAKLWEKYVYVFAQRGQLSAVARYMPTASPRLPKVQYEMVLKHFLDSDPGQLLELIRKWPKPRRQDTPTVKHQSEGDSSAVAPEYTESTHVFEPLYDAQAWINQLETVVRRRRIAEADAERLSVETMYLMEALAELYTATEQYDHALRIYLSQGEFCSNKDFAFKLITEHQLWSLVANKVVNLMRIDKAIAVRMLVNQTEQLKISDIVTQLEGEPELLHTYLHELVLHRLGEYNSEIYSALHEKQVALYAEFAPDFLLKFLQTSNFVPLEKAYKYCSEHTPPLWDTMIYILGRMGQHKKALDLILTQRGDINQAIQFVQDHDEGLWDYLIDLSLTSKDNVEELLKFASQHKIDPIKLIRKIPDDMEIENLKQKVIAIIANYRVQQNLCVGSRKVFDNDRVELLHRQVAAHKRGRRVAAKKACSICNELLRAPSSGMETVHACVFECGHCYHLPCLEDKMRMWKSAEAVESGDLNRALGCFVCDHSTRAYARSSDFNQQIAAFTTPPARGVTENQLQRAKDNLLATPLLIPRETKSEVGCPCVASPSALNLFDCIASHEASGIHLLLVLLTAGSSTLSGTATSDTARTALAVRRRDGEVNVLLRVHAHQEGRHVHELLAHTDVALLDQHTGVVDGLGQVLLEHLGLQTTLQQLLHVQTQHEVELVLVLREHAVTLETTQKGRSLEETLGVLGVQRQQLTGGLAQLGQRVLNAPDLALAAESVLSQQLKLLVETLLLEGARRRTANAMGVADAGGESNKSS</sequence>